<dbReference type="GO" id="GO:0000287">
    <property type="term" value="F:magnesium ion binding"/>
    <property type="evidence" value="ECO:0007669"/>
    <property type="project" value="InterPro"/>
</dbReference>
<dbReference type="AlphaFoldDB" id="A0A094PLE6"/>
<keyword evidence="11" id="KW-0067">ATP-binding</keyword>
<feature type="domain" description="Histidine biosynthesis HisG C-terminal" evidence="14">
    <location>
        <begin position="207"/>
        <end position="277"/>
    </location>
</feature>
<evidence type="ECO:0000313" key="15">
    <source>
        <dbReference type="EMBL" id="KGA11897.1"/>
    </source>
</evidence>
<dbReference type="PROSITE" id="PS01316">
    <property type="entry name" value="ATP_P_PHORIBOSYLTR"/>
    <property type="match status" value="1"/>
</dbReference>
<accession>A0A094PLE6</accession>
<evidence type="ECO:0000256" key="1">
    <source>
        <dbReference type="ARBA" id="ARBA00000915"/>
    </source>
</evidence>
<dbReference type="Gene3D" id="3.30.70.120">
    <property type="match status" value="1"/>
</dbReference>
<keyword evidence="12" id="KW-0368">Histidine biosynthesis</keyword>
<dbReference type="Gene3D" id="3.40.190.10">
    <property type="entry name" value="Periplasmic binding protein-like II"/>
    <property type="match status" value="2"/>
</dbReference>
<dbReference type="UniPathway" id="UPA00031">
    <property type="reaction ID" value="UER00006"/>
</dbReference>
<reference evidence="15" key="1">
    <citation type="submission" date="2014-06" db="EMBL/GenBank/DDBJ databases">
        <title>Key roles for freshwater Actinobacteria revealed by deep metagenomic sequencing.</title>
        <authorList>
            <person name="Ghai R."/>
            <person name="Mizuno C.M."/>
            <person name="Picazo A."/>
            <person name="Camacho A."/>
            <person name="Rodriguez-Valera F."/>
        </authorList>
    </citation>
    <scope>NUCLEOTIDE SEQUENCE</scope>
</reference>
<sequence>MLKIAIPNKGQLADPTQKLLREAGYLRSHHPRDLVVSDPENDVEFFFLRPRDVATYVGEGTLDFGITGKDLLLDSKSKANSIMDLGFGQSSFRIAMPAIKDTKDISSLNNLRIATSYPNILKDWLTKSGLKAEIVVLDGAVENAVRLGVADAVADVVDTGTTLKQAGLVILGEPILQSQAVLLKGKNIKDSIETENFIRRVSSVLVAREYVMVDYDIEQFKVEQASKITPGIESPTISPLHESGWVAVRAMTKRKEMHKVMDELYAIGAKGVIVTEIMACRL</sequence>
<dbReference type="Pfam" id="PF08029">
    <property type="entry name" value="HisG_C"/>
    <property type="match status" value="1"/>
</dbReference>
<keyword evidence="8 15" id="KW-0328">Glycosyltransferase</keyword>
<dbReference type="EMBL" id="JNSL01000227">
    <property type="protein sequence ID" value="KGA11897.1"/>
    <property type="molecule type" value="Genomic_DNA"/>
</dbReference>
<dbReference type="EC" id="2.4.2.17" evidence="4"/>
<proteinExistence type="inferred from homology"/>
<evidence type="ECO:0000259" key="14">
    <source>
        <dbReference type="Pfam" id="PF08029"/>
    </source>
</evidence>
<dbReference type="InterPro" id="IPR020621">
    <property type="entry name" value="ATP-PRT_HisG_long"/>
</dbReference>
<protein>
    <recommendedName>
        <fullName evidence="5">ATP phosphoribosyltransferase</fullName>
        <ecNumber evidence="4">2.4.2.17</ecNumber>
    </recommendedName>
</protein>
<evidence type="ECO:0000256" key="12">
    <source>
        <dbReference type="ARBA" id="ARBA00023102"/>
    </source>
</evidence>
<evidence type="ECO:0000256" key="11">
    <source>
        <dbReference type="ARBA" id="ARBA00022840"/>
    </source>
</evidence>
<dbReference type="GO" id="GO:0000105">
    <property type="term" value="P:L-histidine biosynthetic process"/>
    <property type="evidence" value="ECO:0007669"/>
    <property type="project" value="UniProtKB-UniPathway"/>
</dbReference>
<keyword evidence="6" id="KW-0963">Cytoplasm</keyword>
<comment type="subcellular location">
    <subcellularLocation>
        <location evidence="2">Cytoplasm</location>
    </subcellularLocation>
</comment>
<comment type="catalytic activity">
    <reaction evidence="1">
        <text>1-(5-phospho-beta-D-ribosyl)-ATP + diphosphate = 5-phospho-alpha-D-ribose 1-diphosphate + ATP</text>
        <dbReference type="Rhea" id="RHEA:18473"/>
        <dbReference type="ChEBI" id="CHEBI:30616"/>
        <dbReference type="ChEBI" id="CHEBI:33019"/>
        <dbReference type="ChEBI" id="CHEBI:58017"/>
        <dbReference type="ChEBI" id="CHEBI:73183"/>
        <dbReference type="EC" id="2.4.2.17"/>
    </reaction>
</comment>
<dbReference type="SUPFAM" id="SSF53850">
    <property type="entry name" value="Periplasmic binding protein-like II"/>
    <property type="match status" value="1"/>
</dbReference>
<dbReference type="InterPro" id="IPR013115">
    <property type="entry name" value="HisG_C"/>
</dbReference>
<dbReference type="InterPro" id="IPR011322">
    <property type="entry name" value="N-reg_PII-like_a/b"/>
</dbReference>
<organism evidence="15">
    <name type="scientific">freshwater metagenome</name>
    <dbReference type="NCBI Taxonomy" id="449393"/>
    <lineage>
        <taxon>unclassified sequences</taxon>
        <taxon>metagenomes</taxon>
        <taxon>ecological metagenomes</taxon>
    </lineage>
</organism>
<dbReference type="HAMAP" id="MF_00079">
    <property type="entry name" value="HisG_Long"/>
    <property type="match status" value="1"/>
</dbReference>
<evidence type="ECO:0000259" key="13">
    <source>
        <dbReference type="Pfam" id="PF01634"/>
    </source>
</evidence>
<name>A0A094PLE6_9ZZZZ</name>
<keyword evidence="10" id="KW-0547">Nucleotide-binding</keyword>
<evidence type="ECO:0000256" key="9">
    <source>
        <dbReference type="ARBA" id="ARBA00022679"/>
    </source>
</evidence>
<evidence type="ECO:0000256" key="7">
    <source>
        <dbReference type="ARBA" id="ARBA00022605"/>
    </source>
</evidence>
<evidence type="ECO:0000256" key="5">
    <source>
        <dbReference type="ARBA" id="ARBA00020998"/>
    </source>
</evidence>
<dbReference type="FunFam" id="3.30.70.120:FF:000003">
    <property type="entry name" value="ATP phosphoribosyltransferase"/>
    <property type="match status" value="1"/>
</dbReference>
<dbReference type="NCBIfam" id="TIGR03455">
    <property type="entry name" value="HisG_C-term"/>
    <property type="match status" value="1"/>
</dbReference>
<keyword evidence="9 15" id="KW-0808">Transferase</keyword>
<dbReference type="InterPro" id="IPR013820">
    <property type="entry name" value="ATP_PRibTrfase_cat"/>
</dbReference>
<evidence type="ECO:0000256" key="2">
    <source>
        <dbReference type="ARBA" id="ARBA00004496"/>
    </source>
</evidence>
<dbReference type="InterPro" id="IPR001348">
    <property type="entry name" value="ATP_PRibTrfase_HisG"/>
</dbReference>
<comment type="pathway">
    <text evidence="3">Amino-acid biosynthesis; L-histidine biosynthesis; L-histidine from 5-phospho-alpha-D-ribose 1-diphosphate: step 1/9.</text>
</comment>
<dbReference type="PANTHER" id="PTHR21403:SF8">
    <property type="entry name" value="ATP PHOSPHORIBOSYLTRANSFERASE"/>
    <property type="match status" value="1"/>
</dbReference>
<keyword evidence="7" id="KW-0028">Amino-acid biosynthesis</keyword>
<dbReference type="PANTHER" id="PTHR21403">
    <property type="entry name" value="ATP PHOSPHORIBOSYLTRANSFERASE ATP-PRTASE"/>
    <property type="match status" value="1"/>
</dbReference>
<comment type="caution">
    <text evidence="15">The sequence shown here is derived from an EMBL/GenBank/DDBJ whole genome shotgun (WGS) entry which is preliminary data.</text>
</comment>
<dbReference type="InterPro" id="IPR018198">
    <property type="entry name" value="ATP_PRibTrfase_CS"/>
</dbReference>
<dbReference type="InterPro" id="IPR015867">
    <property type="entry name" value="N-reg_PII/ATP_PRibTrfase_C"/>
</dbReference>
<evidence type="ECO:0000256" key="10">
    <source>
        <dbReference type="ARBA" id="ARBA00022741"/>
    </source>
</evidence>
<dbReference type="SUPFAM" id="SSF54913">
    <property type="entry name" value="GlnB-like"/>
    <property type="match status" value="1"/>
</dbReference>
<evidence type="ECO:0000256" key="6">
    <source>
        <dbReference type="ARBA" id="ARBA00022490"/>
    </source>
</evidence>
<dbReference type="NCBIfam" id="TIGR00070">
    <property type="entry name" value="hisG"/>
    <property type="match status" value="1"/>
</dbReference>
<evidence type="ECO:0000256" key="3">
    <source>
        <dbReference type="ARBA" id="ARBA00004667"/>
    </source>
</evidence>
<dbReference type="GO" id="GO:0005524">
    <property type="term" value="F:ATP binding"/>
    <property type="evidence" value="ECO:0007669"/>
    <property type="project" value="UniProtKB-KW"/>
</dbReference>
<dbReference type="GO" id="GO:0005737">
    <property type="term" value="C:cytoplasm"/>
    <property type="evidence" value="ECO:0007669"/>
    <property type="project" value="UniProtKB-SubCell"/>
</dbReference>
<evidence type="ECO:0000256" key="4">
    <source>
        <dbReference type="ARBA" id="ARBA00011946"/>
    </source>
</evidence>
<gene>
    <name evidence="15" type="ORF">GM51_22125</name>
</gene>
<dbReference type="GO" id="GO:0003879">
    <property type="term" value="F:ATP phosphoribosyltransferase activity"/>
    <property type="evidence" value="ECO:0007669"/>
    <property type="project" value="UniProtKB-EC"/>
</dbReference>
<evidence type="ECO:0000256" key="8">
    <source>
        <dbReference type="ARBA" id="ARBA00022676"/>
    </source>
</evidence>
<dbReference type="Pfam" id="PF01634">
    <property type="entry name" value="HisG"/>
    <property type="match status" value="1"/>
</dbReference>
<feature type="domain" description="ATP phosphoribosyltransferase catalytic" evidence="13">
    <location>
        <begin position="49"/>
        <end position="201"/>
    </location>
</feature>